<dbReference type="AlphaFoldDB" id="N2AII6"/>
<dbReference type="SMART" id="SM00748">
    <property type="entry name" value="HEPN"/>
    <property type="match status" value="1"/>
</dbReference>
<gene>
    <name evidence="3" type="ORF">C823_02220</name>
</gene>
<dbReference type="InterPro" id="IPR007842">
    <property type="entry name" value="HEPN_dom"/>
</dbReference>
<dbReference type="EMBL" id="AQFT01000067">
    <property type="protein sequence ID" value="EMZ27871.1"/>
    <property type="molecule type" value="Genomic_DNA"/>
</dbReference>
<dbReference type="Pfam" id="PF05168">
    <property type="entry name" value="HEPN"/>
    <property type="match status" value="1"/>
</dbReference>
<organism evidence="3 4">
    <name type="scientific">Eubacterium plexicaudatum ASF492</name>
    <dbReference type="NCBI Taxonomy" id="1235802"/>
    <lineage>
        <taxon>Bacteria</taxon>
        <taxon>Bacillati</taxon>
        <taxon>Bacillota</taxon>
        <taxon>Clostridia</taxon>
        <taxon>Eubacteriales</taxon>
        <taxon>Eubacteriaceae</taxon>
        <taxon>Eubacterium</taxon>
    </lineage>
</organism>
<evidence type="ECO:0000259" key="2">
    <source>
        <dbReference type="PROSITE" id="PS50910"/>
    </source>
</evidence>
<protein>
    <recommendedName>
        <fullName evidence="2">HEPN domain-containing protein</fullName>
    </recommendedName>
</protein>
<reference evidence="3 4" key="1">
    <citation type="journal article" date="2014" name="Genome Announc.">
        <title>Draft genome sequences of the altered schaedler flora, a defined bacterial community from gnotobiotic mice.</title>
        <authorList>
            <person name="Wannemuehler M.J."/>
            <person name="Overstreet A.M."/>
            <person name="Ward D.V."/>
            <person name="Phillips G.J."/>
        </authorList>
    </citation>
    <scope>NUCLEOTIDE SEQUENCE [LARGE SCALE GENOMIC DNA]</scope>
    <source>
        <strain evidence="3 4">ASF492</strain>
    </source>
</reference>
<evidence type="ECO:0000256" key="1">
    <source>
        <dbReference type="SAM" id="MobiDB-lite"/>
    </source>
</evidence>
<keyword evidence="4" id="KW-1185">Reference proteome</keyword>
<dbReference type="PATRIC" id="fig|1235802.3.peg.2360"/>
<dbReference type="OrthoDB" id="2002200at2"/>
<feature type="domain" description="HEPN" evidence="2">
    <location>
        <begin position="12"/>
        <end position="120"/>
    </location>
</feature>
<comment type="caution">
    <text evidence="3">The sequence shown here is derived from an EMBL/GenBank/DDBJ whole genome shotgun (WGS) entry which is preliminary data.</text>
</comment>
<dbReference type="Gene3D" id="1.20.120.330">
    <property type="entry name" value="Nucleotidyltransferases domain 2"/>
    <property type="match status" value="1"/>
</dbReference>
<sequence>MCDIRLFKSAYLDYQAAAALYRISVPDEMYFNIVAYHLQQCVEKVIKGALECVGVTVPNTHRITKLLQMVQHNGANITVTEWLDDHAEMLSEWEAESRYNMDFVVEKRKLDRAMRQIEVFLKRNGIDDKLRDELQSIGARERLMSFLPQNLRHSCSDFEMNCYYIMFEKKINNQENIRENKIDESKTGTAETESENL</sequence>
<accession>N2AII6</accession>
<evidence type="ECO:0000313" key="4">
    <source>
        <dbReference type="Proteomes" id="UP000012589"/>
    </source>
</evidence>
<dbReference type="eggNOG" id="ENOG5030XVA">
    <property type="taxonomic scope" value="Bacteria"/>
</dbReference>
<proteinExistence type="predicted"/>
<feature type="region of interest" description="Disordered" evidence="1">
    <location>
        <begin position="178"/>
        <end position="197"/>
    </location>
</feature>
<dbReference type="STRING" id="1235802.C823_02220"/>
<evidence type="ECO:0000313" key="3">
    <source>
        <dbReference type="EMBL" id="EMZ27871.1"/>
    </source>
</evidence>
<dbReference type="HOGENOM" id="CLU_119454_0_0_9"/>
<dbReference type="Proteomes" id="UP000012589">
    <property type="component" value="Unassembled WGS sequence"/>
</dbReference>
<name>N2AII6_9FIRM</name>
<dbReference type="PROSITE" id="PS50910">
    <property type="entry name" value="HEPN"/>
    <property type="match status" value="1"/>
</dbReference>
<dbReference type="SUPFAM" id="SSF81593">
    <property type="entry name" value="Nucleotidyltransferase substrate binding subunit/domain"/>
    <property type="match status" value="1"/>
</dbReference>